<proteinExistence type="predicted"/>
<keyword evidence="2" id="KW-1185">Reference proteome</keyword>
<organism evidence="1 2">
    <name type="scientific">Malus domestica</name>
    <name type="common">Apple</name>
    <name type="synonym">Pyrus malus</name>
    <dbReference type="NCBI Taxonomy" id="3750"/>
    <lineage>
        <taxon>Eukaryota</taxon>
        <taxon>Viridiplantae</taxon>
        <taxon>Streptophyta</taxon>
        <taxon>Embryophyta</taxon>
        <taxon>Tracheophyta</taxon>
        <taxon>Spermatophyta</taxon>
        <taxon>Magnoliopsida</taxon>
        <taxon>eudicotyledons</taxon>
        <taxon>Gunneridae</taxon>
        <taxon>Pentapetalae</taxon>
        <taxon>rosids</taxon>
        <taxon>fabids</taxon>
        <taxon>Rosales</taxon>
        <taxon>Rosaceae</taxon>
        <taxon>Amygdaloideae</taxon>
        <taxon>Maleae</taxon>
        <taxon>Malus</taxon>
    </lineage>
</organism>
<dbReference type="AlphaFoldDB" id="A0A498HKH7"/>
<dbReference type="Proteomes" id="UP000290289">
    <property type="component" value="Chromosome 16"/>
</dbReference>
<dbReference type="EMBL" id="RDQH01000342">
    <property type="protein sequence ID" value="RXH72028.1"/>
    <property type="molecule type" value="Genomic_DNA"/>
</dbReference>
<comment type="caution">
    <text evidence="1">The sequence shown here is derived from an EMBL/GenBank/DDBJ whole genome shotgun (WGS) entry which is preliminary data.</text>
</comment>
<reference evidence="1 2" key="1">
    <citation type="submission" date="2018-10" db="EMBL/GenBank/DDBJ databases">
        <title>A high-quality apple genome assembly.</title>
        <authorList>
            <person name="Hu J."/>
        </authorList>
    </citation>
    <scope>NUCLEOTIDE SEQUENCE [LARGE SCALE GENOMIC DNA]</scope>
    <source>
        <strain evidence="2">cv. HFTH1</strain>
        <tissue evidence="1">Young leaf</tissue>
    </source>
</reference>
<protein>
    <submittedName>
        <fullName evidence="1">Uncharacterized protein</fullName>
    </submittedName>
</protein>
<sequence length="91" mass="10018">MASMDHLDLIGTSLGGLDHLEEIHGIDGSAELLDLIGTSRGSLDYPEEIHWINGSDKELGRLAIELHLELHRVVWTTYKFTATTSIFASGE</sequence>
<name>A0A498HKH7_MALDO</name>
<evidence type="ECO:0000313" key="2">
    <source>
        <dbReference type="Proteomes" id="UP000290289"/>
    </source>
</evidence>
<evidence type="ECO:0000313" key="1">
    <source>
        <dbReference type="EMBL" id="RXH72028.1"/>
    </source>
</evidence>
<gene>
    <name evidence="1" type="ORF">DVH24_025529</name>
</gene>
<accession>A0A498HKH7</accession>